<name>A0A455SQY6_9CHLR</name>
<evidence type="ECO:0000313" key="3">
    <source>
        <dbReference type="EMBL" id="BBH88605.1"/>
    </source>
</evidence>
<keyword evidence="1" id="KW-0560">Oxidoreductase</keyword>
<accession>A0A455SQY6</accession>
<dbReference type="GO" id="GO:0005737">
    <property type="term" value="C:cytoplasm"/>
    <property type="evidence" value="ECO:0007669"/>
    <property type="project" value="TreeGrafter"/>
</dbReference>
<sequence length="413" mass="44882">MQKEPERSSVSYWQSTLAAYPLETTPPTIADVVVVGGGVLGCSAAYWLARAGLHPVLLEQSAVAYGATGRNGGFISYHSALGFLAENELLGHQTALAILHLTRENQRLLRQILEEEQLDCQYREPGIISLALNESQREHMARNVAALQAEGMRIHLLDRQGLQEYIATELGPEIVGGELYAEAGLIHSGRLVQGLAQAAQRHGARLYQATVRQVQASGNTVRLDTEHGTLEARAAIIATNAWTANLLPALRGLVVPVRGQALSYAPREPVFHTGLGAGVTATGEYWQQTIDGSLLLGGCREVAPEQDKGVTIQQPTAEVQQALEQVFPRLFPRLQGLQVQRRWAGLMAFTPDYLPIIDQVPEMSTVWTGCGFCGHGMPFGIRVGQLLAQAVQHGSTPEELAPFSLRRPSLKRS</sequence>
<dbReference type="GO" id="GO:0016491">
    <property type="term" value="F:oxidoreductase activity"/>
    <property type="evidence" value="ECO:0007669"/>
    <property type="project" value="UniProtKB-KW"/>
</dbReference>
<protein>
    <submittedName>
        <fullName evidence="3">FAD-dependent oxidoreductase</fullName>
    </submittedName>
</protein>
<reference evidence="3" key="1">
    <citation type="submission" date="2018-12" db="EMBL/GenBank/DDBJ databases">
        <title>Novel natural products biosynthetic potential of the class Ktedonobacteria.</title>
        <authorList>
            <person name="Zheng Y."/>
            <person name="Saitou A."/>
            <person name="Wang C.M."/>
            <person name="Toyoda A."/>
            <person name="Minakuchi Y."/>
            <person name="Sekiguchi Y."/>
            <person name="Ueda K."/>
            <person name="Takano H."/>
            <person name="Sakai Y."/>
            <person name="Yokota A."/>
            <person name="Yabe S."/>
        </authorList>
    </citation>
    <scope>NUCLEOTIDE SEQUENCE</scope>
    <source>
        <strain evidence="3">COM3</strain>
    </source>
</reference>
<dbReference type="EMBL" id="AP019376">
    <property type="protein sequence ID" value="BBH88605.1"/>
    <property type="molecule type" value="Genomic_DNA"/>
</dbReference>
<feature type="domain" description="FAD dependent oxidoreductase" evidence="2">
    <location>
        <begin position="31"/>
        <end position="389"/>
    </location>
</feature>
<proteinExistence type="predicted"/>
<dbReference type="PANTHER" id="PTHR13847:SF287">
    <property type="entry name" value="FAD-DEPENDENT OXIDOREDUCTASE DOMAIN-CONTAINING PROTEIN 1"/>
    <property type="match status" value="1"/>
</dbReference>
<dbReference type="AlphaFoldDB" id="A0A455SQY6"/>
<dbReference type="InterPro" id="IPR036188">
    <property type="entry name" value="FAD/NAD-bd_sf"/>
</dbReference>
<dbReference type="InterPro" id="IPR006076">
    <property type="entry name" value="FAD-dep_OxRdtase"/>
</dbReference>
<organism evidence="3">
    <name type="scientific">Thermosporothrix sp. COM3</name>
    <dbReference type="NCBI Taxonomy" id="2490863"/>
    <lineage>
        <taxon>Bacteria</taxon>
        <taxon>Bacillati</taxon>
        <taxon>Chloroflexota</taxon>
        <taxon>Ktedonobacteria</taxon>
        <taxon>Ktedonobacterales</taxon>
        <taxon>Thermosporotrichaceae</taxon>
        <taxon>Thermosporothrix</taxon>
    </lineage>
</organism>
<gene>
    <name evidence="3" type="ORF">KTC_33560</name>
</gene>
<dbReference type="PANTHER" id="PTHR13847">
    <property type="entry name" value="SARCOSINE DEHYDROGENASE-RELATED"/>
    <property type="match status" value="1"/>
</dbReference>
<evidence type="ECO:0000256" key="1">
    <source>
        <dbReference type="ARBA" id="ARBA00023002"/>
    </source>
</evidence>
<dbReference type="Gene3D" id="3.50.50.60">
    <property type="entry name" value="FAD/NAD(P)-binding domain"/>
    <property type="match status" value="1"/>
</dbReference>
<dbReference type="Gene3D" id="3.30.9.10">
    <property type="entry name" value="D-Amino Acid Oxidase, subunit A, domain 2"/>
    <property type="match status" value="1"/>
</dbReference>
<evidence type="ECO:0000259" key="2">
    <source>
        <dbReference type="Pfam" id="PF01266"/>
    </source>
</evidence>
<dbReference type="SUPFAM" id="SSF54373">
    <property type="entry name" value="FAD-linked reductases, C-terminal domain"/>
    <property type="match status" value="1"/>
</dbReference>
<dbReference type="SUPFAM" id="SSF51905">
    <property type="entry name" value="FAD/NAD(P)-binding domain"/>
    <property type="match status" value="1"/>
</dbReference>
<dbReference type="Pfam" id="PF01266">
    <property type="entry name" value="DAO"/>
    <property type="match status" value="1"/>
</dbReference>